<dbReference type="GO" id="GO:0030018">
    <property type="term" value="C:Z disc"/>
    <property type="evidence" value="ECO:0007669"/>
    <property type="project" value="TreeGrafter"/>
</dbReference>
<evidence type="ECO:0000256" key="6">
    <source>
        <dbReference type="PROSITE-ProRule" id="PRU00125"/>
    </source>
</evidence>
<feature type="domain" description="LIM zinc-binding" evidence="7">
    <location>
        <begin position="13"/>
        <end position="85"/>
    </location>
</feature>
<sequence>MEYKGKQWHDKCFCCALCKTPIGTKSFIPKNDEVISTGGVTYKNEPWHRECFCCTNCNTSLAGQRFTSKDEKPYCANCYGELFAKRCNACVKPITGSFS</sequence>
<dbReference type="GO" id="GO:0008270">
    <property type="term" value="F:zinc ion binding"/>
    <property type="evidence" value="ECO:0007669"/>
    <property type="project" value="UniProtKB-KW"/>
</dbReference>
<dbReference type="Gene3D" id="2.10.110.10">
    <property type="entry name" value="Cysteine Rich Protein"/>
    <property type="match status" value="2"/>
</dbReference>
<dbReference type="AlphaFoldDB" id="A0A183D724"/>
<dbReference type="GO" id="GO:0003712">
    <property type="term" value="F:transcription coregulator activity"/>
    <property type="evidence" value="ECO:0007669"/>
    <property type="project" value="TreeGrafter"/>
</dbReference>
<dbReference type="SMART" id="SM00132">
    <property type="entry name" value="LIM"/>
    <property type="match status" value="1"/>
</dbReference>
<protein>
    <submittedName>
        <fullName evidence="10">LIM zinc-binding domain-containing protein</fullName>
    </submittedName>
</protein>
<keyword evidence="5 6" id="KW-0440">LIM domain</keyword>
<keyword evidence="1 6" id="KW-0479">Metal-binding</keyword>
<accession>A0A183D724</accession>
<name>A0A183D724_9BILA</name>
<dbReference type="PANTHER" id="PTHR24205">
    <property type="entry name" value="FOUR AND A HALF LIM DOMAINS PROTEIN"/>
    <property type="match status" value="1"/>
</dbReference>
<dbReference type="PROSITE" id="PS50023">
    <property type="entry name" value="LIM_DOMAIN_2"/>
    <property type="match status" value="1"/>
</dbReference>
<keyword evidence="9" id="KW-1185">Reference proteome</keyword>
<dbReference type="SUPFAM" id="SSF57716">
    <property type="entry name" value="Glucocorticoid receptor-like (DNA-binding domain)"/>
    <property type="match status" value="2"/>
</dbReference>
<evidence type="ECO:0000256" key="3">
    <source>
        <dbReference type="ARBA" id="ARBA00022771"/>
    </source>
</evidence>
<gene>
    <name evidence="8" type="ORF">GPUH_LOCUS4514</name>
</gene>
<proteinExistence type="predicted"/>
<keyword evidence="4 6" id="KW-0862">Zinc</keyword>
<evidence type="ECO:0000313" key="9">
    <source>
        <dbReference type="Proteomes" id="UP000271098"/>
    </source>
</evidence>
<evidence type="ECO:0000256" key="4">
    <source>
        <dbReference type="ARBA" id="ARBA00022833"/>
    </source>
</evidence>
<dbReference type="PANTHER" id="PTHR24205:SF4">
    <property type="entry name" value="PROTEIN ESPINAS"/>
    <property type="match status" value="1"/>
</dbReference>
<evidence type="ECO:0000313" key="8">
    <source>
        <dbReference type="EMBL" id="VDK45465.1"/>
    </source>
</evidence>
<dbReference type="WBParaSite" id="GPUH_0000452201-mRNA-1">
    <property type="protein sequence ID" value="GPUH_0000452201-mRNA-1"/>
    <property type="gene ID" value="GPUH_0000452201"/>
</dbReference>
<evidence type="ECO:0000256" key="1">
    <source>
        <dbReference type="ARBA" id="ARBA00022723"/>
    </source>
</evidence>
<keyword evidence="2" id="KW-0677">Repeat</keyword>
<dbReference type="InterPro" id="IPR001781">
    <property type="entry name" value="Znf_LIM"/>
</dbReference>
<reference evidence="8 9" key="2">
    <citation type="submission" date="2018-11" db="EMBL/GenBank/DDBJ databases">
        <authorList>
            <consortium name="Pathogen Informatics"/>
        </authorList>
    </citation>
    <scope>NUCLEOTIDE SEQUENCE [LARGE SCALE GENOMIC DNA]</scope>
</reference>
<reference evidence="10" key="1">
    <citation type="submission" date="2016-06" db="UniProtKB">
        <authorList>
            <consortium name="WormBaseParasite"/>
        </authorList>
    </citation>
    <scope>IDENTIFICATION</scope>
</reference>
<dbReference type="EMBL" id="UYRT01008600">
    <property type="protein sequence ID" value="VDK45465.1"/>
    <property type="molecule type" value="Genomic_DNA"/>
</dbReference>
<evidence type="ECO:0000256" key="5">
    <source>
        <dbReference type="ARBA" id="ARBA00023038"/>
    </source>
</evidence>
<keyword evidence="3" id="KW-0863">Zinc-finger</keyword>
<dbReference type="Pfam" id="PF00412">
    <property type="entry name" value="LIM"/>
    <property type="match status" value="2"/>
</dbReference>
<evidence type="ECO:0000259" key="7">
    <source>
        <dbReference type="PROSITE" id="PS50023"/>
    </source>
</evidence>
<dbReference type="Proteomes" id="UP000271098">
    <property type="component" value="Unassembled WGS sequence"/>
</dbReference>
<organism evidence="10">
    <name type="scientific">Gongylonema pulchrum</name>
    <dbReference type="NCBI Taxonomy" id="637853"/>
    <lineage>
        <taxon>Eukaryota</taxon>
        <taxon>Metazoa</taxon>
        <taxon>Ecdysozoa</taxon>
        <taxon>Nematoda</taxon>
        <taxon>Chromadorea</taxon>
        <taxon>Rhabditida</taxon>
        <taxon>Spirurina</taxon>
        <taxon>Spiruromorpha</taxon>
        <taxon>Spiruroidea</taxon>
        <taxon>Gongylonematidae</taxon>
        <taxon>Gongylonema</taxon>
    </lineage>
</organism>
<dbReference type="GO" id="GO:0005634">
    <property type="term" value="C:nucleus"/>
    <property type="evidence" value="ECO:0007669"/>
    <property type="project" value="TreeGrafter"/>
</dbReference>
<dbReference type="OrthoDB" id="274660at2759"/>
<evidence type="ECO:0000256" key="2">
    <source>
        <dbReference type="ARBA" id="ARBA00022737"/>
    </source>
</evidence>
<dbReference type="FunFam" id="2.10.110.10:FF:000013">
    <property type="entry name" value="Four and a half LIM domains 1"/>
    <property type="match status" value="1"/>
</dbReference>
<evidence type="ECO:0000313" key="10">
    <source>
        <dbReference type="WBParaSite" id="GPUH_0000452201-mRNA-1"/>
    </source>
</evidence>